<evidence type="ECO:0000313" key="2">
    <source>
        <dbReference type="EMBL" id="GAA4560148.1"/>
    </source>
</evidence>
<dbReference type="EMBL" id="BAABGT010000122">
    <property type="protein sequence ID" value="GAA4560148.1"/>
    <property type="molecule type" value="Genomic_DNA"/>
</dbReference>
<gene>
    <name evidence="2" type="ORF">GCM10023175_69560</name>
</gene>
<organism evidence="2 3">
    <name type="scientific">Pseudonocardia xishanensis</name>
    <dbReference type="NCBI Taxonomy" id="630995"/>
    <lineage>
        <taxon>Bacteria</taxon>
        <taxon>Bacillati</taxon>
        <taxon>Actinomycetota</taxon>
        <taxon>Actinomycetes</taxon>
        <taxon>Pseudonocardiales</taxon>
        <taxon>Pseudonocardiaceae</taxon>
        <taxon>Pseudonocardia</taxon>
    </lineage>
</organism>
<feature type="compositionally biased region" description="Basic and acidic residues" evidence="1">
    <location>
        <begin position="88"/>
        <end position="103"/>
    </location>
</feature>
<evidence type="ECO:0000313" key="3">
    <source>
        <dbReference type="Proteomes" id="UP001501598"/>
    </source>
</evidence>
<proteinExistence type="predicted"/>
<comment type="caution">
    <text evidence="2">The sequence shown here is derived from an EMBL/GenBank/DDBJ whole genome shotgun (WGS) entry which is preliminary data.</text>
</comment>
<evidence type="ECO:0000256" key="1">
    <source>
        <dbReference type="SAM" id="MobiDB-lite"/>
    </source>
</evidence>
<keyword evidence="3" id="KW-1185">Reference proteome</keyword>
<protein>
    <recommendedName>
        <fullName evidence="4">Secreted protein</fullName>
    </recommendedName>
</protein>
<dbReference type="Proteomes" id="UP001501598">
    <property type="component" value="Unassembled WGS sequence"/>
</dbReference>
<accession>A0ABP8S340</accession>
<evidence type="ECO:0008006" key="4">
    <source>
        <dbReference type="Google" id="ProtNLM"/>
    </source>
</evidence>
<feature type="region of interest" description="Disordered" evidence="1">
    <location>
        <begin position="27"/>
        <end position="103"/>
    </location>
</feature>
<sequence>MASAESRSAFSSITAVVVMVSSGWLVPAGRSDSRGDTGQFSAAIRPLGSKSLRVPVGPPVRTTARPAGRGPGAQVRVGYGGHGQGCADLRRLRPEFTAEHEES</sequence>
<name>A0ABP8S340_9PSEU</name>
<reference evidence="3" key="1">
    <citation type="journal article" date="2019" name="Int. J. Syst. Evol. Microbiol.">
        <title>The Global Catalogue of Microorganisms (GCM) 10K type strain sequencing project: providing services to taxonomists for standard genome sequencing and annotation.</title>
        <authorList>
            <consortium name="The Broad Institute Genomics Platform"/>
            <consortium name="The Broad Institute Genome Sequencing Center for Infectious Disease"/>
            <person name="Wu L."/>
            <person name="Ma J."/>
        </authorList>
    </citation>
    <scope>NUCLEOTIDE SEQUENCE [LARGE SCALE GENOMIC DNA]</scope>
    <source>
        <strain evidence="3">JCM 17906</strain>
    </source>
</reference>